<dbReference type="InterPro" id="IPR016164">
    <property type="entry name" value="FAD-linked_Oxase-like_C"/>
</dbReference>
<comment type="similarity">
    <text evidence="1">Belongs to the FAD-binding oxidoreductase/transferase type 4 family.</text>
</comment>
<evidence type="ECO:0000259" key="4">
    <source>
        <dbReference type="PROSITE" id="PS51387"/>
    </source>
</evidence>
<evidence type="ECO:0000313" key="5">
    <source>
        <dbReference type="EMBL" id="CAG9186150.1"/>
    </source>
</evidence>
<dbReference type="SUPFAM" id="SSF55103">
    <property type="entry name" value="FAD-linked oxidases, C-terminal domain"/>
    <property type="match status" value="1"/>
</dbReference>
<dbReference type="PROSITE" id="PS51387">
    <property type="entry name" value="FAD_PCMH"/>
    <property type="match status" value="1"/>
</dbReference>
<dbReference type="InterPro" id="IPR004113">
    <property type="entry name" value="FAD-bd_oxidored_4_C"/>
</dbReference>
<dbReference type="GO" id="GO:0016491">
    <property type="term" value="F:oxidoreductase activity"/>
    <property type="evidence" value="ECO:0007669"/>
    <property type="project" value="UniProtKB-KW"/>
</dbReference>
<dbReference type="InterPro" id="IPR016169">
    <property type="entry name" value="FAD-bd_PCMH_sub2"/>
</dbReference>
<dbReference type="EMBL" id="CAJZAF010000048">
    <property type="protein sequence ID" value="CAG9186150.1"/>
    <property type="molecule type" value="Genomic_DNA"/>
</dbReference>
<dbReference type="RefSeq" id="WP_318036400.1">
    <property type="nucleotide sequence ID" value="NZ_CAJZAF010000048.1"/>
</dbReference>
<dbReference type="Gene3D" id="3.30.70.2740">
    <property type="match status" value="1"/>
</dbReference>
<accession>A0ABM8Y0A9</accession>
<gene>
    <name evidence="5" type="ORF">LMG23994_06086</name>
</gene>
<dbReference type="PANTHER" id="PTHR43716">
    <property type="entry name" value="D-2-HYDROXYGLUTARATE DEHYDROGENASE, MITOCHONDRIAL"/>
    <property type="match status" value="1"/>
</dbReference>
<dbReference type="PANTHER" id="PTHR43716:SF2">
    <property type="entry name" value="BLL6224 PROTEIN"/>
    <property type="match status" value="1"/>
</dbReference>
<dbReference type="Pfam" id="PF01565">
    <property type="entry name" value="FAD_binding_4"/>
    <property type="match status" value="1"/>
</dbReference>
<feature type="domain" description="FAD-binding PCMH-type" evidence="4">
    <location>
        <begin position="1"/>
        <end position="138"/>
    </location>
</feature>
<dbReference type="InterPro" id="IPR051264">
    <property type="entry name" value="FAD-oxidored/transferase_4"/>
</dbReference>
<organism evidence="5 6">
    <name type="scientific">Cupriavidus pinatubonensis</name>
    <dbReference type="NCBI Taxonomy" id="248026"/>
    <lineage>
        <taxon>Bacteria</taxon>
        <taxon>Pseudomonadati</taxon>
        <taxon>Pseudomonadota</taxon>
        <taxon>Betaproteobacteria</taxon>
        <taxon>Burkholderiales</taxon>
        <taxon>Burkholderiaceae</taxon>
        <taxon>Cupriavidus</taxon>
    </lineage>
</organism>
<evidence type="ECO:0000256" key="3">
    <source>
        <dbReference type="ARBA" id="ARBA00022827"/>
    </source>
</evidence>
<dbReference type="Gene3D" id="3.30.465.10">
    <property type="match status" value="1"/>
</dbReference>
<comment type="caution">
    <text evidence="5">The sequence shown here is derived from an EMBL/GenBank/DDBJ whole genome shotgun (WGS) entry which is preliminary data.</text>
</comment>
<dbReference type="EC" id="1.-.-.-" evidence="5"/>
<keyword evidence="6" id="KW-1185">Reference proteome</keyword>
<sequence>MPDARGTAVLLSLTRLNQVRAVDSLNATMVVEAGVTLHAARAAAEKAGALFPLRIGSEGGCQIGGNLSTNAGGTAVLRYGNMRDLVLGLEVVLPNGEIWNGLRELRKDNAGYDLKHLFIGAEDTLGIITAAVLYPIPRAKCVAMLGSGSADHALEAFGLLRQRLGTDVTAFELISSDAMTLVLGHLGRQTSPLPTTHPWYVLVEMSSTSSQEMAEAAFYSALGEVADKGMIDDAVIASNEKQATDFWLVREEISDAQTRTRGSVRCDISVPLSSIPRFIRETSAKVMAVAPATRMVIYGHVGDGNVHFNPLRPADMAPEDYLTRHGAAITKLVDDAAMALNGSISAEHGIGAAKRDELLHVRSQVELKLAWRVKRALDPANLMNPGKVLPHMPAD</sequence>
<dbReference type="InterPro" id="IPR006094">
    <property type="entry name" value="Oxid_FAD_bind_N"/>
</dbReference>
<evidence type="ECO:0000256" key="2">
    <source>
        <dbReference type="ARBA" id="ARBA00022630"/>
    </source>
</evidence>
<keyword evidence="3" id="KW-0274">FAD</keyword>
<dbReference type="Pfam" id="PF02913">
    <property type="entry name" value="FAD-oxidase_C"/>
    <property type="match status" value="1"/>
</dbReference>
<dbReference type="Proteomes" id="UP000701702">
    <property type="component" value="Unassembled WGS sequence"/>
</dbReference>
<dbReference type="SUPFAM" id="SSF56176">
    <property type="entry name" value="FAD-binding/transporter-associated domain-like"/>
    <property type="match status" value="1"/>
</dbReference>
<dbReference type="Gene3D" id="3.30.70.2190">
    <property type="match status" value="1"/>
</dbReference>
<protein>
    <submittedName>
        <fullName evidence="5">FAD-linked oxidoreductase</fullName>
        <ecNumber evidence="5">1.-.-.-</ecNumber>
    </submittedName>
</protein>
<keyword evidence="2" id="KW-0285">Flavoprotein</keyword>
<name>A0ABM8Y0A9_9BURK</name>
<reference evidence="5 6" key="1">
    <citation type="submission" date="2021-08" db="EMBL/GenBank/DDBJ databases">
        <authorList>
            <person name="Peeters C."/>
        </authorList>
    </citation>
    <scope>NUCLEOTIDE SEQUENCE [LARGE SCALE GENOMIC DNA]</scope>
    <source>
        <strain evidence="5 6">LMG 23994</strain>
    </source>
</reference>
<evidence type="ECO:0000313" key="6">
    <source>
        <dbReference type="Proteomes" id="UP000701702"/>
    </source>
</evidence>
<dbReference type="Gene3D" id="1.10.45.10">
    <property type="entry name" value="Vanillyl-alcohol Oxidase, Chain A, domain 4"/>
    <property type="match status" value="1"/>
</dbReference>
<dbReference type="InterPro" id="IPR016166">
    <property type="entry name" value="FAD-bd_PCMH"/>
</dbReference>
<keyword evidence="5" id="KW-0560">Oxidoreductase</keyword>
<proteinExistence type="inferred from homology"/>
<dbReference type="InterPro" id="IPR016171">
    <property type="entry name" value="Vanillyl_alc_oxidase_C-sub2"/>
</dbReference>
<evidence type="ECO:0000256" key="1">
    <source>
        <dbReference type="ARBA" id="ARBA00008000"/>
    </source>
</evidence>
<dbReference type="InterPro" id="IPR036318">
    <property type="entry name" value="FAD-bd_PCMH-like_sf"/>
</dbReference>